<organism evidence="2 3">
    <name type="scientific">Daphnia magna</name>
    <dbReference type="NCBI Taxonomy" id="35525"/>
    <lineage>
        <taxon>Eukaryota</taxon>
        <taxon>Metazoa</taxon>
        <taxon>Ecdysozoa</taxon>
        <taxon>Arthropoda</taxon>
        <taxon>Crustacea</taxon>
        <taxon>Branchiopoda</taxon>
        <taxon>Diplostraca</taxon>
        <taxon>Cladocera</taxon>
        <taxon>Anomopoda</taxon>
        <taxon>Daphniidae</taxon>
        <taxon>Daphnia</taxon>
    </lineage>
</organism>
<name>A0A164FKG6_9CRUS</name>
<feature type="transmembrane region" description="Helical" evidence="1">
    <location>
        <begin position="43"/>
        <end position="65"/>
    </location>
</feature>
<reference evidence="2 3" key="1">
    <citation type="submission" date="2016-03" db="EMBL/GenBank/DDBJ databases">
        <title>EvidentialGene: Evidence-directed Construction of Genes on Genomes.</title>
        <authorList>
            <person name="Gilbert D.G."/>
            <person name="Choi J.-H."/>
            <person name="Mockaitis K."/>
            <person name="Colbourne J."/>
            <person name="Pfrender M."/>
        </authorList>
    </citation>
    <scope>NUCLEOTIDE SEQUENCE [LARGE SCALE GENOMIC DNA]</scope>
    <source>
        <strain evidence="2 3">Xinb3</strain>
        <tissue evidence="2">Complete organism</tissue>
    </source>
</reference>
<keyword evidence="1" id="KW-0812">Transmembrane</keyword>
<accession>A0A164FKG6</accession>
<protein>
    <submittedName>
        <fullName evidence="2">Uncharacterized protein</fullName>
    </submittedName>
</protein>
<sequence length="75" mass="8219">LPYFPLHTGTKSTIRTTVLLSSFFAFTSSLSSTTLSPLGHRCLRLRLLLCVIVVFVSSAVLDPAIKRLGLATQKR</sequence>
<comment type="caution">
    <text evidence="2">The sequence shown here is derived from an EMBL/GenBank/DDBJ whole genome shotgun (WGS) entry which is preliminary data.</text>
</comment>
<evidence type="ECO:0000256" key="1">
    <source>
        <dbReference type="SAM" id="Phobius"/>
    </source>
</evidence>
<dbReference type="Proteomes" id="UP000076858">
    <property type="component" value="Unassembled WGS sequence"/>
</dbReference>
<gene>
    <name evidence="2" type="ORF">APZ42_007011</name>
</gene>
<feature type="non-terminal residue" evidence="2">
    <location>
        <position position="1"/>
    </location>
</feature>
<evidence type="ECO:0000313" key="3">
    <source>
        <dbReference type="Proteomes" id="UP000076858"/>
    </source>
</evidence>
<dbReference type="EMBL" id="LRGB01019740">
    <property type="protein sequence ID" value="KZR97877.1"/>
    <property type="molecule type" value="Genomic_DNA"/>
</dbReference>
<evidence type="ECO:0000313" key="2">
    <source>
        <dbReference type="EMBL" id="KZR97877.1"/>
    </source>
</evidence>
<feature type="transmembrane region" description="Helical" evidence="1">
    <location>
        <begin position="12"/>
        <end position="31"/>
    </location>
</feature>
<proteinExistence type="predicted"/>
<keyword evidence="3" id="KW-1185">Reference proteome</keyword>
<keyword evidence="1" id="KW-0472">Membrane</keyword>
<keyword evidence="1" id="KW-1133">Transmembrane helix</keyword>
<dbReference type="AlphaFoldDB" id="A0A164FKG6"/>